<dbReference type="EMBL" id="CADCXU010033162">
    <property type="protein sequence ID" value="CAB0018741.1"/>
    <property type="molecule type" value="Genomic_DNA"/>
</dbReference>
<name>A0A6H5HQL0_9HEMI</name>
<reference evidence="2 3" key="1">
    <citation type="submission" date="2020-02" db="EMBL/GenBank/DDBJ databases">
        <authorList>
            <person name="Ferguson B K."/>
        </authorList>
    </citation>
    <scope>NUCLEOTIDE SEQUENCE [LARGE SCALE GENOMIC DNA]</scope>
</reference>
<proteinExistence type="predicted"/>
<feature type="non-terminal residue" evidence="2">
    <location>
        <position position="53"/>
    </location>
</feature>
<evidence type="ECO:0000313" key="2">
    <source>
        <dbReference type="EMBL" id="CAB0018741.1"/>
    </source>
</evidence>
<sequence length="53" mass="6079">MNWSSVLWNKIFYLPGGIREFSASLTRRKILGGVKNCVFDIIDPHSLQLETNL</sequence>
<gene>
    <name evidence="2" type="ORF">NTEN_LOCUS22522</name>
    <name evidence="1" type="ORF">NTEN_LOCUS9607</name>
</gene>
<dbReference type="EMBL" id="CADCXU010014489">
    <property type="protein sequence ID" value="CAB0004130.1"/>
    <property type="molecule type" value="Genomic_DNA"/>
</dbReference>
<keyword evidence="3" id="KW-1185">Reference proteome</keyword>
<dbReference type="AlphaFoldDB" id="A0A6H5HQL0"/>
<evidence type="ECO:0000313" key="1">
    <source>
        <dbReference type="EMBL" id="CAB0004130.1"/>
    </source>
</evidence>
<organism evidence="2 3">
    <name type="scientific">Nesidiocoris tenuis</name>
    <dbReference type="NCBI Taxonomy" id="355587"/>
    <lineage>
        <taxon>Eukaryota</taxon>
        <taxon>Metazoa</taxon>
        <taxon>Ecdysozoa</taxon>
        <taxon>Arthropoda</taxon>
        <taxon>Hexapoda</taxon>
        <taxon>Insecta</taxon>
        <taxon>Pterygota</taxon>
        <taxon>Neoptera</taxon>
        <taxon>Paraneoptera</taxon>
        <taxon>Hemiptera</taxon>
        <taxon>Heteroptera</taxon>
        <taxon>Panheteroptera</taxon>
        <taxon>Cimicomorpha</taxon>
        <taxon>Miridae</taxon>
        <taxon>Dicyphina</taxon>
        <taxon>Nesidiocoris</taxon>
    </lineage>
</organism>
<accession>A0A6H5HQL0</accession>
<dbReference type="Proteomes" id="UP000479000">
    <property type="component" value="Unassembled WGS sequence"/>
</dbReference>
<protein>
    <submittedName>
        <fullName evidence="2">Uncharacterized protein</fullName>
    </submittedName>
</protein>
<evidence type="ECO:0000313" key="3">
    <source>
        <dbReference type="Proteomes" id="UP000479000"/>
    </source>
</evidence>